<gene>
    <name evidence="1" type="ORF">METZ01_LOCUS179188</name>
</gene>
<sequence length="205" mass="22321">MRVIYFLFVVAGLISGCASNEVRLAHSVDLVPATRSIPEEQLLDVGIAVFGSGVPEGEVDKEILEELIRDGTFIYIRRTEARYMAVTLRDTLQKSGHWGAVWVTPSTSTAADVNVMAEILRSDGDEFLLYVKAVDASGRVWLDGEYGMGTAAGAYNRQRFGGLDPYQDVFSSIANDLAAVQGKLAVNEAEKIRSIAQLRFAGELS</sequence>
<evidence type="ECO:0008006" key="2">
    <source>
        <dbReference type="Google" id="ProtNLM"/>
    </source>
</evidence>
<dbReference type="AlphaFoldDB" id="A0A382CKI4"/>
<reference evidence="1" key="1">
    <citation type="submission" date="2018-05" db="EMBL/GenBank/DDBJ databases">
        <authorList>
            <person name="Lanie J.A."/>
            <person name="Ng W.-L."/>
            <person name="Kazmierczak K.M."/>
            <person name="Andrzejewski T.M."/>
            <person name="Davidsen T.M."/>
            <person name="Wayne K.J."/>
            <person name="Tettelin H."/>
            <person name="Glass J.I."/>
            <person name="Rusch D."/>
            <person name="Podicherti R."/>
            <person name="Tsui H.-C.T."/>
            <person name="Winkler M.E."/>
        </authorList>
    </citation>
    <scope>NUCLEOTIDE SEQUENCE</scope>
</reference>
<protein>
    <recommendedName>
        <fullName evidence="2">Lipoprotein</fullName>
    </recommendedName>
</protein>
<dbReference type="PROSITE" id="PS51257">
    <property type="entry name" value="PROKAR_LIPOPROTEIN"/>
    <property type="match status" value="1"/>
</dbReference>
<accession>A0A382CKI4</accession>
<feature type="non-terminal residue" evidence="1">
    <location>
        <position position="205"/>
    </location>
</feature>
<name>A0A382CKI4_9ZZZZ</name>
<dbReference type="EMBL" id="UINC01034851">
    <property type="protein sequence ID" value="SVB26334.1"/>
    <property type="molecule type" value="Genomic_DNA"/>
</dbReference>
<proteinExistence type="predicted"/>
<evidence type="ECO:0000313" key="1">
    <source>
        <dbReference type="EMBL" id="SVB26334.1"/>
    </source>
</evidence>
<organism evidence="1">
    <name type="scientific">marine metagenome</name>
    <dbReference type="NCBI Taxonomy" id="408172"/>
    <lineage>
        <taxon>unclassified sequences</taxon>
        <taxon>metagenomes</taxon>
        <taxon>ecological metagenomes</taxon>
    </lineage>
</organism>